<feature type="transmembrane region" description="Helical" evidence="4">
    <location>
        <begin position="83"/>
        <end position="100"/>
    </location>
</feature>
<evidence type="ECO:0000313" key="6">
    <source>
        <dbReference type="EMBL" id="RBP38456.1"/>
    </source>
</evidence>
<dbReference type="InterPro" id="IPR020846">
    <property type="entry name" value="MFS_dom"/>
</dbReference>
<gene>
    <name evidence="6" type="ORF">DFR37_107221</name>
</gene>
<feature type="transmembrane region" description="Helical" evidence="4">
    <location>
        <begin position="229"/>
        <end position="251"/>
    </location>
</feature>
<protein>
    <submittedName>
        <fullName evidence="6">Putative MFS family arabinose efflux permease</fullName>
    </submittedName>
</protein>
<dbReference type="Gene3D" id="1.20.1250.20">
    <property type="entry name" value="MFS general substrate transporter like domains"/>
    <property type="match status" value="1"/>
</dbReference>
<organism evidence="6 7">
    <name type="scientific">Eoetvoesiella caeni</name>
    <dbReference type="NCBI Taxonomy" id="645616"/>
    <lineage>
        <taxon>Bacteria</taxon>
        <taxon>Pseudomonadati</taxon>
        <taxon>Pseudomonadota</taxon>
        <taxon>Betaproteobacteria</taxon>
        <taxon>Burkholderiales</taxon>
        <taxon>Alcaligenaceae</taxon>
        <taxon>Eoetvoesiella</taxon>
    </lineage>
</organism>
<dbReference type="Proteomes" id="UP000253628">
    <property type="component" value="Unassembled WGS sequence"/>
</dbReference>
<dbReference type="RefSeq" id="WP_147251630.1">
    <property type="nucleotide sequence ID" value="NZ_QNRQ01000007.1"/>
</dbReference>
<name>A0A366H8Q2_9BURK</name>
<keyword evidence="1 4" id="KW-0812">Transmembrane</keyword>
<feature type="non-terminal residue" evidence="6">
    <location>
        <position position="1"/>
    </location>
</feature>
<dbReference type="Pfam" id="PF07690">
    <property type="entry name" value="MFS_1"/>
    <property type="match status" value="1"/>
</dbReference>
<feature type="transmembrane region" description="Helical" evidence="4">
    <location>
        <begin position="381"/>
        <end position="404"/>
    </location>
</feature>
<feature type="transmembrane region" description="Helical" evidence="4">
    <location>
        <begin position="263"/>
        <end position="282"/>
    </location>
</feature>
<dbReference type="GO" id="GO:0022857">
    <property type="term" value="F:transmembrane transporter activity"/>
    <property type="evidence" value="ECO:0007669"/>
    <property type="project" value="InterPro"/>
</dbReference>
<dbReference type="PANTHER" id="PTHR11360">
    <property type="entry name" value="MONOCARBOXYLATE TRANSPORTER"/>
    <property type="match status" value="1"/>
</dbReference>
<dbReference type="PROSITE" id="PS50850">
    <property type="entry name" value="MFS"/>
    <property type="match status" value="1"/>
</dbReference>
<feature type="transmembrane region" description="Helical" evidence="4">
    <location>
        <begin position="58"/>
        <end position="76"/>
    </location>
</feature>
<dbReference type="CDD" id="cd17355">
    <property type="entry name" value="MFS_YcxA_like"/>
    <property type="match status" value="1"/>
</dbReference>
<evidence type="ECO:0000259" key="5">
    <source>
        <dbReference type="PROSITE" id="PS50850"/>
    </source>
</evidence>
<keyword evidence="2 4" id="KW-1133">Transmembrane helix</keyword>
<feature type="domain" description="Major facilitator superfamily (MFS) profile" evidence="5">
    <location>
        <begin position="1"/>
        <end position="404"/>
    </location>
</feature>
<feature type="transmembrane region" description="Helical" evidence="4">
    <location>
        <begin position="106"/>
        <end position="128"/>
    </location>
</feature>
<dbReference type="InterPro" id="IPR036259">
    <property type="entry name" value="MFS_trans_sf"/>
</dbReference>
<dbReference type="InterPro" id="IPR011701">
    <property type="entry name" value="MFS"/>
</dbReference>
<sequence>SSGCFVAAESTACASRRVTLARVIILPSRVGTYTFTLFIKPIGAEFGWGRGTLSAANSSYIICMALTLPFVGALMDRYGVRRVMVPAIVLFGISVAAIALTPAMPAAFIALFALAGILGGVQTPIGYVKSISAWFDAKRGLAMGIAISGIGVGAALLPQFVEWLIRSYGWRSGFMGMGVLVIIIAVPSVLAFIREPFETTQVGTQAANADDVTPLPGISAREARSMSQFWVLAVASFLVGMSVQGVVVHIFPLLTDGGMAPPVAAKMLAIIGIATLLGRLLYGFLVDHFFAPYVSILFFLLPIIGIYLLYSGSFIQLGLIALGLAVGAELDMIGYLGSRYFGLKSFGQIYGWIFSLFSIGCAVGIYVMGLSFDVLGSYAPALLLFGIALIVSCLAMLLLGAYVYPPLRKNR</sequence>
<dbReference type="PANTHER" id="PTHR11360:SF284">
    <property type="entry name" value="EG:103B4.3 PROTEIN-RELATED"/>
    <property type="match status" value="1"/>
</dbReference>
<evidence type="ECO:0000256" key="3">
    <source>
        <dbReference type="ARBA" id="ARBA00023136"/>
    </source>
</evidence>
<evidence type="ECO:0000313" key="7">
    <source>
        <dbReference type="Proteomes" id="UP000253628"/>
    </source>
</evidence>
<dbReference type="EMBL" id="QNRQ01000007">
    <property type="protein sequence ID" value="RBP38456.1"/>
    <property type="molecule type" value="Genomic_DNA"/>
</dbReference>
<dbReference type="SUPFAM" id="SSF103473">
    <property type="entry name" value="MFS general substrate transporter"/>
    <property type="match status" value="1"/>
</dbReference>
<dbReference type="OrthoDB" id="146345at2"/>
<dbReference type="InterPro" id="IPR050327">
    <property type="entry name" value="Proton-linked_MCT"/>
</dbReference>
<keyword evidence="7" id="KW-1185">Reference proteome</keyword>
<evidence type="ECO:0000256" key="4">
    <source>
        <dbReference type="SAM" id="Phobius"/>
    </source>
</evidence>
<feature type="transmembrane region" description="Helical" evidence="4">
    <location>
        <begin position="349"/>
        <end position="369"/>
    </location>
</feature>
<comment type="caution">
    <text evidence="6">The sequence shown here is derived from an EMBL/GenBank/DDBJ whole genome shotgun (WGS) entry which is preliminary data.</text>
</comment>
<evidence type="ECO:0000256" key="2">
    <source>
        <dbReference type="ARBA" id="ARBA00022989"/>
    </source>
</evidence>
<reference evidence="6 7" key="1">
    <citation type="submission" date="2018-06" db="EMBL/GenBank/DDBJ databases">
        <title>Genomic Encyclopedia of Type Strains, Phase IV (KMG-IV): sequencing the most valuable type-strain genomes for metagenomic binning, comparative biology and taxonomic classification.</title>
        <authorList>
            <person name="Goeker M."/>
        </authorList>
    </citation>
    <scope>NUCLEOTIDE SEQUENCE [LARGE SCALE GENOMIC DNA]</scope>
    <source>
        <strain evidence="6 7">DSM 25520</strain>
    </source>
</reference>
<evidence type="ECO:0000256" key="1">
    <source>
        <dbReference type="ARBA" id="ARBA00022692"/>
    </source>
</evidence>
<proteinExistence type="predicted"/>
<feature type="transmembrane region" description="Helical" evidence="4">
    <location>
        <begin position="140"/>
        <end position="161"/>
    </location>
</feature>
<keyword evidence="3 4" id="KW-0472">Membrane</keyword>
<feature type="transmembrane region" description="Helical" evidence="4">
    <location>
        <begin position="289"/>
        <end position="309"/>
    </location>
</feature>
<feature type="transmembrane region" description="Helical" evidence="4">
    <location>
        <begin position="315"/>
        <end position="337"/>
    </location>
</feature>
<feature type="transmembrane region" description="Helical" evidence="4">
    <location>
        <begin position="173"/>
        <end position="193"/>
    </location>
</feature>
<dbReference type="AlphaFoldDB" id="A0A366H8Q2"/>
<accession>A0A366H8Q2</accession>